<evidence type="ECO:0000256" key="1">
    <source>
        <dbReference type="SAM" id="Phobius"/>
    </source>
</evidence>
<keyword evidence="1" id="KW-1133">Transmembrane helix</keyword>
<name>A0A239D9L5_9BACT</name>
<organism evidence="3 4">
    <name type="scientific">Granulicella rosea</name>
    <dbReference type="NCBI Taxonomy" id="474952"/>
    <lineage>
        <taxon>Bacteria</taxon>
        <taxon>Pseudomonadati</taxon>
        <taxon>Acidobacteriota</taxon>
        <taxon>Terriglobia</taxon>
        <taxon>Terriglobales</taxon>
        <taxon>Acidobacteriaceae</taxon>
        <taxon>Granulicella</taxon>
    </lineage>
</organism>
<feature type="signal peptide" evidence="2">
    <location>
        <begin position="1"/>
        <end position="21"/>
    </location>
</feature>
<accession>A0A239D9L5</accession>
<reference evidence="3 4" key="1">
    <citation type="submission" date="2017-06" db="EMBL/GenBank/DDBJ databases">
        <authorList>
            <person name="Kim H.J."/>
            <person name="Triplett B.A."/>
        </authorList>
    </citation>
    <scope>NUCLEOTIDE SEQUENCE [LARGE SCALE GENOMIC DNA]</scope>
    <source>
        <strain evidence="3 4">DSM 18704</strain>
    </source>
</reference>
<keyword evidence="2" id="KW-0732">Signal</keyword>
<keyword evidence="4" id="KW-1185">Reference proteome</keyword>
<feature type="chain" id="PRO_5012873278" evidence="2">
    <location>
        <begin position="22"/>
        <end position="59"/>
    </location>
</feature>
<keyword evidence="1" id="KW-0472">Membrane</keyword>
<dbReference type="Proteomes" id="UP000198356">
    <property type="component" value="Unassembled WGS sequence"/>
</dbReference>
<protein>
    <submittedName>
        <fullName evidence="3">XrtJ-associated TM-motif-TM protein</fullName>
    </submittedName>
</protein>
<evidence type="ECO:0000313" key="3">
    <source>
        <dbReference type="EMBL" id="SNS28544.1"/>
    </source>
</evidence>
<dbReference type="NCBIfam" id="TIGR04200">
    <property type="entry name" value="targ_of_XrtJ"/>
    <property type="match status" value="1"/>
</dbReference>
<dbReference type="AlphaFoldDB" id="A0A239D9L5"/>
<evidence type="ECO:0000313" key="4">
    <source>
        <dbReference type="Proteomes" id="UP000198356"/>
    </source>
</evidence>
<dbReference type="OrthoDB" id="123511at2"/>
<keyword evidence="1" id="KW-0812">Transmembrane</keyword>
<proteinExistence type="predicted"/>
<evidence type="ECO:0000256" key="2">
    <source>
        <dbReference type="SAM" id="SignalP"/>
    </source>
</evidence>
<feature type="transmembrane region" description="Helical" evidence="1">
    <location>
        <begin position="37"/>
        <end position="55"/>
    </location>
</feature>
<sequence length="59" mass="6333">MKTKYFVYAVALVLGTASLHAQSGCFDSPEAPTDVLLLVGSAGMFYGSSFLMKALRKSR</sequence>
<dbReference type="RefSeq" id="WP_142988159.1">
    <property type="nucleotide sequence ID" value="NZ_FZOU01000001.1"/>
</dbReference>
<dbReference type="EMBL" id="FZOU01000001">
    <property type="protein sequence ID" value="SNS28544.1"/>
    <property type="molecule type" value="Genomic_DNA"/>
</dbReference>
<gene>
    <name evidence="3" type="ORF">SAMN05421770_101341</name>
</gene>
<dbReference type="InterPro" id="IPR026477">
    <property type="entry name" value="Targ_of_XrtJ"/>
</dbReference>